<evidence type="ECO:0000256" key="5">
    <source>
        <dbReference type="ARBA" id="ARBA00034115"/>
    </source>
</evidence>
<evidence type="ECO:0000256" key="6">
    <source>
        <dbReference type="ARBA" id="ARBA00034138"/>
    </source>
</evidence>
<dbReference type="InterPro" id="IPR009006">
    <property type="entry name" value="Ala_racemase/Decarboxylase_C"/>
</dbReference>
<comment type="pathway">
    <text evidence="5">Amine and polyamine biosynthesis; putrescine biosynthesis via L-ornithine pathway; putrescine from L-ornithine: step 1/1.</text>
</comment>
<dbReference type="OrthoDB" id="5034579at2759"/>
<dbReference type="SUPFAM" id="SSF51419">
    <property type="entry name" value="PLP-binding barrel"/>
    <property type="match status" value="1"/>
</dbReference>
<dbReference type="STRING" id="180498.A0A067JSF7"/>
<evidence type="ECO:0000256" key="8">
    <source>
        <dbReference type="ARBA" id="ARBA00049127"/>
    </source>
</evidence>
<evidence type="ECO:0000256" key="1">
    <source>
        <dbReference type="ARBA" id="ARBA00001933"/>
    </source>
</evidence>
<dbReference type="FunFam" id="3.20.20.10:FF:000005">
    <property type="entry name" value="Ornithine decarboxylase"/>
    <property type="match status" value="1"/>
</dbReference>
<name>A0A067JSF7_JATCU</name>
<dbReference type="PRINTS" id="PR01179">
    <property type="entry name" value="ODADCRBXLASE"/>
</dbReference>
<sequence length="417" mass="45826">MAFNMVDVNALNSSSLKAISEASRLKGQQVVQIQKAALYSLIKSISDNQEEAEPFYLIDLGVVIRLMDKWNQSLPNVKPFYAVKCNTEPALLLSLATLGANFDCASQAEIETILGLGVNPDRIVYANPCKSASHIKYAARVGVNLTTFDSKQEIDKIKKWHPKCELLLRLKVPSENSSWRSFGNKYGALTEEVASLLQHANQAGLKVVGVSFHVGSIASDPQVYHSAIATARFAFDTAIKLEMPAMHILNIGGGFRANPLFDEIGKTVNDSVQEFFPDELTSLTMIAEPGRYFVETAFILVTNVIGKRVRGEQIDYWIDDGVHGSFNLGAYDRASLSYKVFPQNEDDLAGLITSSTIFGLTCDSLDVVVSGCKLPELQVNDLIVFYNMGAYTTAPASKFNGFNRFDLPTYLVFTSAD</sequence>
<accession>A0A067JSF7</accession>
<protein>
    <recommendedName>
        <fullName evidence="6">ornithine decarboxylase</fullName>
        <ecNumber evidence="6">4.1.1.17</ecNumber>
    </recommendedName>
</protein>
<dbReference type="PANTHER" id="PTHR11482:SF6">
    <property type="entry name" value="ORNITHINE DECARBOXYLASE 1-RELATED"/>
    <property type="match status" value="1"/>
</dbReference>
<dbReference type="PROSITE" id="PS00878">
    <property type="entry name" value="ODR_DC_2_1"/>
    <property type="match status" value="1"/>
</dbReference>
<dbReference type="GO" id="GO:0004586">
    <property type="term" value="F:ornithine decarboxylase activity"/>
    <property type="evidence" value="ECO:0007669"/>
    <property type="project" value="UniProtKB-EC"/>
</dbReference>
<keyword evidence="12" id="KW-1185">Reference proteome</keyword>
<evidence type="ECO:0000256" key="3">
    <source>
        <dbReference type="ARBA" id="ARBA00022898"/>
    </source>
</evidence>
<reference evidence="11 12" key="1">
    <citation type="journal article" date="2014" name="PLoS ONE">
        <title>Global Analysis of Gene Expression Profiles in Physic Nut (Jatropha curcas L.) Seedlings Exposed to Salt Stress.</title>
        <authorList>
            <person name="Zhang L."/>
            <person name="Zhang C."/>
            <person name="Wu P."/>
            <person name="Chen Y."/>
            <person name="Li M."/>
            <person name="Jiang H."/>
            <person name="Wu G."/>
        </authorList>
    </citation>
    <scope>NUCLEOTIDE SEQUENCE [LARGE SCALE GENOMIC DNA]</scope>
    <source>
        <strain evidence="12">cv. GZQX0401</strain>
        <tissue evidence="11">Young leaves</tissue>
    </source>
</reference>
<dbReference type="Gene3D" id="2.40.37.10">
    <property type="entry name" value="Lyase, Ornithine Decarboxylase, Chain A, domain 1"/>
    <property type="match status" value="1"/>
</dbReference>
<dbReference type="Pfam" id="PF02784">
    <property type="entry name" value="Orn_Arg_deC_N"/>
    <property type="match status" value="1"/>
</dbReference>
<evidence type="ECO:0000313" key="12">
    <source>
        <dbReference type="Proteomes" id="UP000027138"/>
    </source>
</evidence>
<dbReference type="SUPFAM" id="SSF50621">
    <property type="entry name" value="Alanine racemase C-terminal domain-like"/>
    <property type="match status" value="1"/>
</dbReference>
<dbReference type="EMBL" id="KK914893">
    <property type="protein sequence ID" value="KDP26896.1"/>
    <property type="molecule type" value="Genomic_DNA"/>
</dbReference>
<dbReference type="InterPro" id="IPR022644">
    <property type="entry name" value="De-COase2_N"/>
</dbReference>
<evidence type="ECO:0000259" key="10">
    <source>
        <dbReference type="Pfam" id="PF02784"/>
    </source>
</evidence>
<keyword evidence="4" id="KW-0456">Lyase</keyword>
<dbReference type="CDD" id="cd00622">
    <property type="entry name" value="PLPDE_III_ODC"/>
    <property type="match status" value="1"/>
</dbReference>
<dbReference type="InterPro" id="IPR022653">
    <property type="entry name" value="De-COase2_pyr-phos_BS"/>
</dbReference>
<dbReference type="InterPro" id="IPR029066">
    <property type="entry name" value="PLP-binding_barrel"/>
</dbReference>
<proteinExistence type="inferred from homology"/>
<feature type="modified residue" description="N6-(pyridoxal phosphate)lysine" evidence="9">
    <location>
        <position position="84"/>
    </location>
</feature>
<evidence type="ECO:0000256" key="4">
    <source>
        <dbReference type="ARBA" id="ARBA00023239"/>
    </source>
</evidence>
<comment type="cofactor">
    <cofactor evidence="1 9">
        <name>pyridoxal 5'-phosphate</name>
        <dbReference type="ChEBI" id="CHEBI:597326"/>
    </cofactor>
</comment>
<feature type="domain" description="Orn/DAP/Arg decarboxylase 2 N-terminal" evidence="10">
    <location>
        <begin position="62"/>
        <end position="294"/>
    </location>
</feature>
<dbReference type="AlphaFoldDB" id="A0A067JSF7"/>
<dbReference type="Gene3D" id="3.20.20.10">
    <property type="entry name" value="Alanine racemase"/>
    <property type="match status" value="1"/>
</dbReference>
<dbReference type="InterPro" id="IPR000183">
    <property type="entry name" value="Orn/DAP/Arg_de-COase"/>
</dbReference>
<dbReference type="PANTHER" id="PTHR11482">
    <property type="entry name" value="ARGININE/DIAMINOPIMELATE/ORNITHINE DECARBOXYLASE"/>
    <property type="match status" value="1"/>
</dbReference>
<dbReference type="PRINTS" id="PR01182">
    <property type="entry name" value="ORNDCRBXLASE"/>
</dbReference>
<comment type="subunit">
    <text evidence="7">Homodimer. Only the dimer is catalytically active, as the active sites are constructed of residues from both monomers.</text>
</comment>
<evidence type="ECO:0000256" key="2">
    <source>
        <dbReference type="ARBA" id="ARBA00008872"/>
    </source>
</evidence>
<dbReference type="Proteomes" id="UP000027138">
    <property type="component" value="Unassembled WGS sequence"/>
</dbReference>
<keyword evidence="3 9" id="KW-0663">Pyridoxal phosphate</keyword>
<dbReference type="EC" id="4.1.1.17" evidence="6"/>
<dbReference type="GO" id="GO:0005737">
    <property type="term" value="C:cytoplasm"/>
    <property type="evidence" value="ECO:0007669"/>
    <property type="project" value="TreeGrafter"/>
</dbReference>
<feature type="active site" description="Proton donor" evidence="9">
    <location>
        <position position="362"/>
    </location>
</feature>
<dbReference type="UniPathway" id="UPA00535">
    <property type="reaction ID" value="UER00288"/>
</dbReference>
<gene>
    <name evidence="11" type="ORF">JCGZ_18054</name>
</gene>
<organism evidence="11 12">
    <name type="scientific">Jatropha curcas</name>
    <name type="common">Barbados nut</name>
    <dbReference type="NCBI Taxonomy" id="180498"/>
    <lineage>
        <taxon>Eukaryota</taxon>
        <taxon>Viridiplantae</taxon>
        <taxon>Streptophyta</taxon>
        <taxon>Embryophyta</taxon>
        <taxon>Tracheophyta</taxon>
        <taxon>Spermatophyta</taxon>
        <taxon>Magnoliopsida</taxon>
        <taxon>eudicotyledons</taxon>
        <taxon>Gunneridae</taxon>
        <taxon>Pentapetalae</taxon>
        <taxon>rosids</taxon>
        <taxon>fabids</taxon>
        <taxon>Malpighiales</taxon>
        <taxon>Euphorbiaceae</taxon>
        <taxon>Crotonoideae</taxon>
        <taxon>Jatropheae</taxon>
        <taxon>Jatropha</taxon>
    </lineage>
</organism>
<evidence type="ECO:0000313" key="11">
    <source>
        <dbReference type="EMBL" id="KDP26896.1"/>
    </source>
</evidence>
<comment type="catalytic activity">
    <reaction evidence="8">
        <text>L-ornithine + H(+) = putrescine + CO2</text>
        <dbReference type="Rhea" id="RHEA:22964"/>
        <dbReference type="ChEBI" id="CHEBI:15378"/>
        <dbReference type="ChEBI" id="CHEBI:16526"/>
        <dbReference type="ChEBI" id="CHEBI:46911"/>
        <dbReference type="ChEBI" id="CHEBI:326268"/>
        <dbReference type="EC" id="4.1.1.17"/>
    </reaction>
</comment>
<dbReference type="InterPro" id="IPR002433">
    <property type="entry name" value="Orn_de-COase"/>
</dbReference>
<dbReference type="GO" id="GO:0033387">
    <property type="term" value="P:putrescine biosynthetic process from arginine, via ornithine"/>
    <property type="evidence" value="ECO:0007669"/>
    <property type="project" value="UniProtKB-UniPathway"/>
</dbReference>
<evidence type="ECO:0000256" key="9">
    <source>
        <dbReference type="PIRSR" id="PIRSR600183-50"/>
    </source>
</evidence>
<comment type="similarity">
    <text evidence="2">Belongs to the Orn/Lys/Arg decarboxylase class-II family.</text>
</comment>
<evidence type="ECO:0000256" key="7">
    <source>
        <dbReference type="ARBA" id="ARBA00046672"/>
    </source>
</evidence>